<keyword evidence="3" id="KW-1185">Reference proteome</keyword>
<reference evidence="2 3" key="1">
    <citation type="journal article" date="2015" name="Genome Announc.">
        <title>Expanding the biotechnology potential of lactobacilli through comparative genomics of 213 strains and associated genera.</title>
        <authorList>
            <person name="Sun Z."/>
            <person name="Harris H.M."/>
            <person name="McCann A."/>
            <person name="Guo C."/>
            <person name="Argimon S."/>
            <person name="Zhang W."/>
            <person name="Yang X."/>
            <person name="Jeffery I.B."/>
            <person name="Cooney J.C."/>
            <person name="Kagawa T.F."/>
            <person name="Liu W."/>
            <person name="Song Y."/>
            <person name="Salvetti E."/>
            <person name="Wrobel A."/>
            <person name="Rasinkangas P."/>
            <person name="Parkhill J."/>
            <person name="Rea M.C."/>
            <person name="O'Sullivan O."/>
            <person name="Ritari J."/>
            <person name="Douillard F.P."/>
            <person name="Paul Ross R."/>
            <person name="Yang R."/>
            <person name="Briner A.E."/>
            <person name="Felis G.E."/>
            <person name="de Vos W.M."/>
            <person name="Barrangou R."/>
            <person name="Klaenhammer T.R."/>
            <person name="Caufield P.W."/>
            <person name="Cui Y."/>
            <person name="Zhang H."/>
            <person name="O'Toole P.W."/>
        </authorList>
    </citation>
    <scope>NUCLEOTIDE SEQUENCE [LARGE SCALE GENOMIC DNA]</scope>
    <source>
        <strain evidence="2 3">DSM 23365</strain>
    </source>
</reference>
<dbReference type="EMBL" id="AYZM01000050">
    <property type="protein sequence ID" value="KRN26018.1"/>
    <property type="molecule type" value="Genomic_DNA"/>
</dbReference>
<gene>
    <name evidence="2" type="ORF">FD14_GL000017</name>
</gene>
<organism evidence="2 3">
    <name type="scientific">Secundilactobacillus similis DSM 23365 = JCM 2765</name>
    <dbReference type="NCBI Taxonomy" id="1423804"/>
    <lineage>
        <taxon>Bacteria</taxon>
        <taxon>Bacillati</taxon>
        <taxon>Bacillota</taxon>
        <taxon>Bacilli</taxon>
        <taxon>Lactobacillales</taxon>
        <taxon>Lactobacillaceae</taxon>
        <taxon>Secundilactobacillus</taxon>
    </lineage>
</organism>
<accession>A0A0R2FC11</accession>
<proteinExistence type="predicted"/>
<feature type="chain" id="PRO_5006416911" description="D-alanyl-D-alanine carboxypeptidase" evidence="1">
    <location>
        <begin position="25"/>
        <end position="369"/>
    </location>
</feature>
<evidence type="ECO:0008006" key="4">
    <source>
        <dbReference type="Google" id="ProtNLM"/>
    </source>
</evidence>
<dbReference type="PATRIC" id="fig|1423804.4.peg.19"/>
<comment type="caution">
    <text evidence="2">The sequence shown here is derived from an EMBL/GenBank/DDBJ whole genome shotgun (WGS) entry which is preliminary data.</text>
</comment>
<evidence type="ECO:0000313" key="2">
    <source>
        <dbReference type="EMBL" id="KRN26018.1"/>
    </source>
</evidence>
<sequence>MLAIILSGVALTLGIAGLSSQASASTTKTAFSNIKADATFEYNQYTKVTAYHAKSTKQSAYIWNDTHTKKLSNLKSHPTYTWFQTATATKGNAKWIQVSNESQTIKGWIWSGYLKKGYNTQGYQVISKRFGPCYGEGFYHVTSSQKNAYLWDWSHTKKRVNLKHYLNQSLLRSHTVVMQHNGQKGTYYYTTVKTAKGDVSGYVSASLVEKGYSTYYAGVTARDPLTFATTANYLDYIKQSKYQKLTQEIMALFPNTPVDLGLSQIAAYTYGAKTIEDGDSDLDPLDQSGYTDIVPFKSVVAYLYNHRTASNATKIAGVKKLLAAAGYPAAKRAKLTDYKLGIYNINNISIDNNGEGKTAWYSLAIGKTN</sequence>
<keyword evidence="1" id="KW-0732">Signal</keyword>
<evidence type="ECO:0000256" key="1">
    <source>
        <dbReference type="SAM" id="SignalP"/>
    </source>
</evidence>
<dbReference type="AlphaFoldDB" id="A0A0R2FC11"/>
<protein>
    <recommendedName>
        <fullName evidence="4">D-alanyl-D-alanine carboxypeptidase</fullName>
    </recommendedName>
</protein>
<name>A0A0R2FC11_9LACO</name>
<dbReference type="Proteomes" id="UP000051442">
    <property type="component" value="Unassembled WGS sequence"/>
</dbReference>
<feature type="signal peptide" evidence="1">
    <location>
        <begin position="1"/>
        <end position="24"/>
    </location>
</feature>
<evidence type="ECO:0000313" key="3">
    <source>
        <dbReference type="Proteomes" id="UP000051442"/>
    </source>
</evidence>